<organism evidence="1 2">
    <name type="scientific">Hyalomma asiaticum</name>
    <name type="common">Tick</name>
    <dbReference type="NCBI Taxonomy" id="266040"/>
    <lineage>
        <taxon>Eukaryota</taxon>
        <taxon>Metazoa</taxon>
        <taxon>Ecdysozoa</taxon>
        <taxon>Arthropoda</taxon>
        <taxon>Chelicerata</taxon>
        <taxon>Arachnida</taxon>
        <taxon>Acari</taxon>
        <taxon>Parasitiformes</taxon>
        <taxon>Ixodida</taxon>
        <taxon>Ixodoidea</taxon>
        <taxon>Ixodidae</taxon>
        <taxon>Hyalomminae</taxon>
        <taxon>Hyalomma</taxon>
    </lineage>
</organism>
<reference evidence="1" key="1">
    <citation type="submission" date="2020-05" db="EMBL/GenBank/DDBJ databases">
        <title>Large-scale comparative analyses of tick genomes elucidate their genetic diversity and vector capacities.</title>
        <authorList>
            <person name="Jia N."/>
            <person name="Wang J."/>
            <person name="Shi W."/>
            <person name="Du L."/>
            <person name="Sun Y."/>
            <person name="Zhan W."/>
            <person name="Jiang J."/>
            <person name="Wang Q."/>
            <person name="Zhang B."/>
            <person name="Ji P."/>
            <person name="Sakyi L.B."/>
            <person name="Cui X."/>
            <person name="Yuan T."/>
            <person name="Jiang B."/>
            <person name="Yang W."/>
            <person name="Lam T.T.-Y."/>
            <person name="Chang Q."/>
            <person name="Ding S."/>
            <person name="Wang X."/>
            <person name="Zhu J."/>
            <person name="Ruan X."/>
            <person name="Zhao L."/>
            <person name="Wei J."/>
            <person name="Que T."/>
            <person name="Du C."/>
            <person name="Cheng J."/>
            <person name="Dai P."/>
            <person name="Han X."/>
            <person name="Huang E."/>
            <person name="Gao Y."/>
            <person name="Liu J."/>
            <person name="Shao H."/>
            <person name="Ye R."/>
            <person name="Li L."/>
            <person name="Wei W."/>
            <person name="Wang X."/>
            <person name="Wang C."/>
            <person name="Yang T."/>
            <person name="Huo Q."/>
            <person name="Li W."/>
            <person name="Guo W."/>
            <person name="Chen H."/>
            <person name="Zhou L."/>
            <person name="Ni X."/>
            <person name="Tian J."/>
            <person name="Zhou Y."/>
            <person name="Sheng Y."/>
            <person name="Liu T."/>
            <person name="Pan Y."/>
            <person name="Xia L."/>
            <person name="Li J."/>
            <person name="Zhao F."/>
            <person name="Cao W."/>
        </authorList>
    </citation>
    <scope>NUCLEOTIDE SEQUENCE</scope>
    <source>
        <strain evidence="1">Hyas-2018</strain>
    </source>
</reference>
<comment type="caution">
    <text evidence="1">The sequence shown here is derived from an EMBL/GenBank/DDBJ whole genome shotgun (WGS) entry which is preliminary data.</text>
</comment>
<name>A0ACB7T967_HYAAI</name>
<protein>
    <submittedName>
        <fullName evidence="1">Uncharacterized protein</fullName>
    </submittedName>
</protein>
<dbReference type="Proteomes" id="UP000821845">
    <property type="component" value="Chromosome 10"/>
</dbReference>
<accession>A0ACB7T967</accession>
<dbReference type="EMBL" id="CM023490">
    <property type="protein sequence ID" value="KAH6943711.1"/>
    <property type="molecule type" value="Genomic_DNA"/>
</dbReference>
<sequence>MASFIDDINQAESEPSQHQERVDVYDSISQAHLQIVAELLDTFHKACRTCDDEDQQFLDIGCGPGRVTFECLFPRCQPCRRLVAVDKSAAMLKFAAENYPHPKICYFPLDIAEDVDDFLHEQGQFHRVYSFLTLHWIRDQRRCLSNIEKLMAPEGECILLFKQSVHFFNLFEAMMSTQRWSKYSQVLESMMPATATLNGVAALRAYARDLLKSTSLTALACEVFVSAMPLQWTREKLTGRQE</sequence>
<gene>
    <name evidence="1" type="ORF">HPB50_025636</name>
</gene>
<proteinExistence type="predicted"/>
<evidence type="ECO:0000313" key="1">
    <source>
        <dbReference type="EMBL" id="KAH6943711.1"/>
    </source>
</evidence>
<keyword evidence="2" id="KW-1185">Reference proteome</keyword>
<evidence type="ECO:0000313" key="2">
    <source>
        <dbReference type="Proteomes" id="UP000821845"/>
    </source>
</evidence>